<name>A0A1C4U372_9ACTN</name>
<reference evidence="4" key="1">
    <citation type="submission" date="2016-06" db="EMBL/GenBank/DDBJ databases">
        <authorList>
            <person name="Varghese N."/>
            <person name="Submissions Spin"/>
        </authorList>
    </citation>
    <scope>NUCLEOTIDE SEQUENCE [LARGE SCALE GENOMIC DNA]</scope>
    <source>
        <strain evidence="4">DSM 44875</strain>
    </source>
</reference>
<keyword evidence="2" id="KW-0472">Membrane</keyword>
<keyword evidence="2" id="KW-1133">Transmembrane helix</keyword>
<dbReference type="AlphaFoldDB" id="A0A1C4U372"/>
<dbReference type="EMBL" id="LT607412">
    <property type="protein sequence ID" value="SCE66106.1"/>
    <property type="molecule type" value="Genomic_DNA"/>
</dbReference>
<sequence>MTDFPGSRTSLHVGWVLLLAMLVAAWVGPSWRPGTRLVAWVLDVGLTLLTFLPTGTWLALAGTLALVRAVSTLTGAPPPISEGRAGFGAEPRRANAR</sequence>
<protein>
    <submittedName>
        <fullName evidence="3">Uncharacterized protein</fullName>
    </submittedName>
</protein>
<feature type="transmembrane region" description="Helical" evidence="2">
    <location>
        <begin position="12"/>
        <end position="31"/>
    </location>
</feature>
<evidence type="ECO:0000313" key="3">
    <source>
        <dbReference type="EMBL" id="SCE66106.1"/>
    </source>
</evidence>
<accession>A0A1C4U372</accession>
<feature type="region of interest" description="Disordered" evidence="1">
    <location>
        <begin position="77"/>
        <end position="97"/>
    </location>
</feature>
<evidence type="ECO:0000256" key="2">
    <source>
        <dbReference type="SAM" id="Phobius"/>
    </source>
</evidence>
<dbReference type="Proteomes" id="UP000198243">
    <property type="component" value="Chromosome I"/>
</dbReference>
<dbReference type="RefSeq" id="WP_089016375.1">
    <property type="nucleotide sequence ID" value="NZ_LT607412.1"/>
</dbReference>
<feature type="transmembrane region" description="Helical" evidence="2">
    <location>
        <begin position="37"/>
        <end position="60"/>
    </location>
</feature>
<keyword evidence="4" id="KW-1185">Reference proteome</keyword>
<evidence type="ECO:0000256" key="1">
    <source>
        <dbReference type="SAM" id="MobiDB-lite"/>
    </source>
</evidence>
<gene>
    <name evidence="3" type="ORF">GA0070607_0081</name>
</gene>
<proteinExistence type="predicted"/>
<evidence type="ECO:0000313" key="4">
    <source>
        <dbReference type="Proteomes" id="UP000198243"/>
    </source>
</evidence>
<keyword evidence="2" id="KW-0812">Transmembrane</keyword>
<organism evidence="3 4">
    <name type="scientific">Micromonospora coriariae</name>
    <dbReference type="NCBI Taxonomy" id="285665"/>
    <lineage>
        <taxon>Bacteria</taxon>
        <taxon>Bacillati</taxon>
        <taxon>Actinomycetota</taxon>
        <taxon>Actinomycetes</taxon>
        <taxon>Micromonosporales</taxon>
        <taxon>Micromonosporaceae</taxon>
        <taxon>Micromonospora</taxon>
    </lineage>
</organism>